<evidence type="ECO:0000259" key="14">
    <source>
        <dbReference type="Pfam" id="PF22776"/>
    </source>
</evidence>
<evidence type="ECO:0000256" key="3">
    <source>
        <dbReference type="ARBA" id="ARBA00022448"/>
    </source>
</evidence>
<keyword evidence="11 12" id="KW-0472">Membrane</keyword>
<dbReference type="InterPro" id="IPR003855">
    <property type="entry name" value="K+_transporter"/>
</dbReference>
<feature type="domain" description="K+ potassium transporter integral membrane" evidence="13">
    <location>
        <begin position="20"/>
        <end position="473"/>
    </location>
</feature>
<feature type="transmembrane region" description="Helical" evidence="12">
    <location>
        <begin position="408"/>
        <end position="429"/>
    </location>
</feature>
<proteinExistence type="inferred from homology"/>
<gene>
    <name evidence="12" type="primary">kup</name>
    <name evidence="15" type="ORF">SNE35_09165</name>
</gene>
<comment type="caution">
    <text evidence="15">The sequence shown here is derived from an EMBL/GenBank/DDBJ whole genome shotgun (WGS) entry which is preliminary data.</text>
</comment>
<evidence type="ECO:0000256" key="2">
    <source>
        <dbReference type="ARBA" id="ARBA00007019"/>
    </source>
</evidence>
<feature type="transmembrane region" description="Helical" evidence="12">
    <location>
        <begin position="152"/>
        <end position="171"/>
    </location>
</feature>
<keyword evidence="8 12" id="KW-0630">Potassium</keyword>
<evidence type="ECO:0000256" key="1">
    <source>
        <dbReference type="ARBA" id="ARBA00004141"/>
    </source>
</evidence>
<evidence type="ECO:0000256" key="12">
    <source>
        <dbReference type="HAMAP-Rule" id="MF_01522"/>
    </source>
</evidence>
<evidence type="ECO:0000256" key="6">
    <source>
        <dbReference type="ARBA" id="ARBA00022692"/>
    </source>
</evidence>
<feature type="transmembrane region" description="Helical" evidence="12">
    <location>
        <begin position="255"/>
        <end position="275"/>
    </location>
</feature>
<keyword evidence="16" id="KW-1185">Reference proteome</keyword>
<evidence type="ECO:0000256" key="7">
    <source>
        <dbReference type="ARBA" id="ARBA00022847"/>
    </source>
</evidence>
<keyword evidence="10 12" id="KW-0406">Ion transport</keyword>
<dbReference type="InterPro" id="IPR053952">
    <property type="entry name" value="K_trans_C"/>
</dbReference>
<evidence type="ECO:0000256" key="9">
    <source>
        <dbReference type="ARBA" id="ARBA00022989"/>
    </source>
</evidence>
<feature type="transmembrane region" description="Helical" evidence="12">
    <location>
        <begin position="347"/>
        <end position="367"/>
    </location>
</feature>
<comment type="similarity">
    <text evidence="2 12">Belongs to the HAK/KUP transporter (TC 2.A.72) family.</text>
</comment>
<keyword evidence="6 12" id="KW-0812">Transmembrane</keyword>
<protein>
    <recommendedName>
        <fullName evidence="12">Probable potassium transport system protein Kup</fullName>
    </recommendedName>
</protein>
<evidence type="ECO:0000256" key="5">
    <source>
        <dbReference type="ARBA" id="ARBA00022538"/>
    </source>
</evidence>
<dbReference type="PANTHER" id="PTHR30540">
    <property type="entry name" value="OSMOTIC STRESS POTASSIUM TRANSPORTER"/>
    <property type="match status" value="1"/>
</dbReference>
<feature type="transmembrane region" description="Helical" evidence="12">
    <location>
        <begin position="373"/>
        <end position="396"/>
    </location>
</feature>
<feature type="transmembrane region" description="Helical" evidence="12">
    <location>
        <begin position="178"/>
        <end position="199"/>
    </location>
</feature>
<accession>A0ABU5DFU2</accession>
<keyword evidence="3 12" id="KW-0813">Transport</keyword>
<sequence length="635" mass="68421">MSASSPSTPHAPQRHGLAALTLGAIGVVYGDIGTSPLYTVIEVFQPATGIALNARNITGAISTILWALMLVVTLKYIVLILRADNRGEGGGLALTALATKAVDSKPKLRRWLLLMGVFGATLFYGDSVITPAISVMGAIEGLEVVAPHLDRYVLPISLAVLLGLFLIQRFGTAAVGKVFGPVITLWFGVLAVSGVHQIAQQPEILAALNPLHAWEFLTERGWKLFAALGAIVLALTGAEALYADMGHFGRAPIRLAWGVLVFPALALNYMGQGALLMRDPTAIQNPFFRLFPEQLVLPAIVLAALAAVIASQAVISGAYSMTKQAIQLGFLPRMTVRYTSAREAGQIYVPAVNWALLAGVIGAVLLFRSSSALAGAYGIAVTLTMMITTVLTWFVIRDGWRLPKRLALPATVGFLVLDTLLVAGCAIKFLDGGWFPLALGLGLFVIMSTWARGRELLFSTIRRDGLELEPFIESLALGGAHRASRTAVYAVANVDTVPQAMLHNLKHNQVLHEANVIMTVVFQDRPFVPDEERIELSTLAPGFWRVTVHYGFMDQPDVPRALALCEPVSQGALRIPVFETSYFLSRETVVPTPGAGMANWRERLFATMTRNAGGVAEFFRLPDNAVVELGTRVQI</sequence>
<dbReference type="HAMAP" id="MF_01522">
    <property type="entry name" value="Kup"/>
    <property type="match status" value="1"/>
</dbReference>
<dbReference type="Pfam" id="PF22776">
    <property type="entry name" value="K_trans_C"/>
    <property type="match status" value="1"/>
</dbReference>
<organism evidence="15 16">
    <name type="scientific">Roseateles agri</name>
    <dbReference type="NCBI Taxonomy" id="3098619"/>
    <lineage>
        <taxon>Bacteria</taxon>
        <taxon>Pseudomonadati</taxon>
        <taxon>Pseudomonadota</taxon>
        <taxon>Betaproteobacteria</taxon>
        <taxon>Burkholderiales</taxon>
        <taxon>Sphaerotilaceae</taxon>
        <taxon>Roseateles</taxon>
    </lineage>
</organism>
<comment type="subcellular location">
    <subcellularLocation>
        <location evidence="12">Cell membrane</location>
        <topology evidence="12">Multi-pass membrane protein</topology>
    </subcellularLocation>
    <subcellularLocation>
        <location evidence="1">Membrane</location>
        <topology evidence="1">Multi-pass membrane protein</topology>
    </subcellularLocation>
</comment>
<name>A0ABU5DFU2_9BURK</name>
<keyword evidence="9 12" id="KW-1133">Transmembrane helix</keyword>
<dbReference type="Pfam" id="PF02705">
    <property type="entry name" value="K_trans"/>
    <property type="match status" value="1"/>
</dbReference>
<evidence type="ECO:0000313" key="16">
    <source>
        <dbReference type="Proteomes" id="UP001285263"/>
    </source>
</evidence>
<dbReference type="InterPro" id="IPR023051">
    <property type="entry name" value="Kup"/>
</dbReference>
<keyword evidence="5 12" id="KW-0633">Potassium transport</keyword>
<feature type="transmembrane region" description="Helical" evidence="12">
    <location>
        <begin position="435"/>
        <end position="453"/>
    </location>
</feature>
<dbReference type="PANTHER" id="PTHR30540:SF79">
    <property type="entry name" value="LOW AFFINITY POTASSIUM TRANSPORT SYSTEM PROTEIN KUP"/>
    <property type="match status" value="1"/>
</dbReference>
<dbReference type="RefSeq" id="WP_320422588.1">
    <property type="nucleotide sequence ID" value="NZ_JAXCLA010000003.1"/>
</dbReference>
<dbReference type="InterPro" id="IPR053951">
    <property type="entry name" value="K_trans_N"/>
</dbReference>
<comment type="catalytic activity">
    <reaction evidence="12">
        <text>K(+)(in) + H(+)(in) = K(+)(out) + H(+)(out)</text>
        <dbReference type="Rhea" id="RHEA:28490"/>
        <dbReference type="ChEBI" id="CHEBI:15378"/>
        <dbReference type="ChEBI" id="CHEBI:29103"/>
    </reaction>
</comment>
<evidence type="ECO:0000313" key="15">
    <source>
        <dbReference type="EMBL" id="MDY0744676.1"/>
    </source>
</evidence>
<feature type="transmembrane region" description="Helical" evidence="12">
    <location>
        <begin position="54"/>
        <end position="78"/>
    </location>
</feature>
<feature type="transmembrane region" description="Helical" evidence="12">
    <location>
        <begin position="295"/>
        <end position="315"/>
    </location>
</feature>
<evidence type="ECO:0000256" key="4">
    <source>
        <dbReference type="ARBA" id="ARBA00022475"/>
    </source>
</evidence>
<evidence type="ECO:0000256" key="10">
    <source>
        <dbReference type="ARBA" id="ARBA00023065"/>
    </source>
</evidence>
<evidence type="ECO:0000256" key="8">
    <source>
        <dbReference type="ARBA" id="ARBA00022958"/>
    </source>
</evidence>
<comment type="function">
    <text evidence="12">Transport of potassium into the cell. Likely operates as a K(+):H(+) symporter.</text>
</comment>
<dbReference type="Proteomes" id="UP001285263">
    <property type="component" value="Unassembled WGS sequence"/>
</dbReference>
<reference evidence="15 16" key="1">
    <citation type="submission" date="2023-11" db="EMBL/GenBank/DDBJ databases">
        <title>Paucibacter sp. nov., isolated from fresh soil in Korea.</title>
        <authorList>
            <person name="Le N.T.T."/>
        </authorList>
    </citation>
    <scope>NUCLEOTIDE SEQUENCE [LARGE SCALE GENOMIC DNA]</scope>
    <source>
        <strain evidence="15 16">R3-3</strain>
    </source>
</reference>
<feature type="domain" description="K+ potassium transporter C-terminal" evidence="14">
    <location>
        <begin position="485"/>
        <end position="635"/>
    </location>
</feature>
<keyword evidence="7 12" id="KW-0769">Symport</keyword>
<dbReference type="EMBL" id="JAXCLA010000003">
    <property type="protein sequence ID" value="MDY0744676.1"/>
    <property type="molecule type" value="Genomic_DNA"/>
</dbReference>
<evidence type="ECO:0000256" key="11">
    <source>
        <dbReference type="ARBA" id="ARBA00023136"/>
    </source>
</evidence>
<feature type="transmembrane region" description="Helical" evidence="12">
    <location>
        <begin position="111"/>
        <end position="132"/>
    </location>
</feature>
<feature type="transmembrane region" description="Helical" evidence="12">
    <location>
        <begin position="224"/>
        <end position="243"/>
    </location>
</feature>
<keyword evidence="4 12" id="KW-1003">Cell membrane</keyword>
<evidence type="ECO:0000259" key="13">
    <source>
        <dbReference type="Pfam" id="PF02705"/>
    </source>
</evidence>